<feature type="domain" description="RNase H type-1" evidence="1">
    <location>
        <begin position="38"/>
        <end position="114"/>
    </location>
</feature>
<dbReference type="PANTHER" id="PTHR48475">
    <property type="entry name" value="RIBONUCLEASE H"/>
    <property type="match status" value="1"/>
</dbReference>
<dbReference type="Pfam" id="PF13456">
    <property type="entry name" value="RVT_3"/>
    <property type="match status" value="1"/>
</dbReference>
<dbReference type="InterPro" id="IPR002156">
    <property type="entry name" value="RNaseH_domain"/>
</dbReference>
<reference evidence="2 3" key="1">
    <citation type="submission" date="2024-01" db="EMBL/GenBank/DDBJ databases">
        <title>The complete chloroplast genome sequence of Lithospermum erythrorhizon: insights into the phylogenetic relationship among Boraginaceae species and the maternal lineages of purple gromwells.</title>
        <authorList>
            <person name="Okada T."/>
            <person name="Watanabe K."/>
        </authorList>
    </citation>
    <scope>NUCLEOTIDE SEQUENCE [LARGE SCALE GENOMIC DNA]</scope>
</reference>
<evidence type="ECO:0000259" key="1">
    <source>
        <dbReference type="Pfam" id="PF13456"/>
    </source>
</evidence>
<dbReference type="Gene3D" id="3.30.420.10">
    <property type="entry name" value="Ribonuclease H-like superfamily/Ribonuclease H"/>
    <property type="match status" value="1"/>
</dbReference>
<organism evidence="2 3">
    <name type="scientific">Lithospermum erythrorhizon</name>
    <name type="common">Purple gromwell</name>
    <name type="synonym">Lithospermum officinale var. erythrorhizon</name>
    <dbReference type="NCBI Taxonomy" id="34254"/>
    <lineage>
        <taxon>Eukaryota</taxon>
        <taxon>Viridiplantae</taxon>
        <taxon>Streptophyta</taxon>
        <taxon>Embryophyta</taxon>
        <taxon>Tracheophyta</taxon>
        <taxon>Spermatophyta</taxon>
        <taxon>Magnoliopsida</taxon>
        <taxon>eudicotyledons</taxon>
        <taxon>Gunneridae</taxon>
        <taxon>Pentapetalae</taxon>
        <taxon>asterids</taxon>
        <taxon>lamiids</taxon>
        <taxon>Boraginales</taxon>
        <taxon>Boraginaceae</taxon>
        <taxon>Boraginoideae</taxon>
        <taxon>Lithospermeae</taxon>
        <taxon>Lithospermum</taxon>
    </lineage>
</organism>
<dbReference type="Proteomes" id="UP001454036">
    <property type="component" value="Unassembled WGS sequence"/>
</dbReference>
<dbReference type="EMBL" id="BAABME010006177">
    <property type="protein sequence ID" value="GAA0167668.1"/>
    <property type="molecule type" value="Genomic_DNA"/>
</dbReference>
<proteinExistence type="predicted"/>
<dbReference type="GO" id="GO:0003676">
    <property type="term" value="F:nucleic acid binding"/>
    <property type="evidence" value="ECO:0007669"/>
    <property type="project" value="InterPro"/>
</dbReference>
<protein>
    <recommendedName>
        <fullName evidence="1">RNase H type-1 domain-containing protein</fullName>
    </recommendedName>
</protein>
<dbReference type="AlphaFoldDB" id="A0AAV3QXC1"/>
<evidence type="ECO:0000313" key="3">
    <source>
        <dbReference type="Proteomes" id="UP001454036"/>
    </source>
</evidence>
<dbReference type="SUPFAM" id="SSF53098">
    <property type="entry name" value="Ribonuclease H-like"/>
    <property type="match status" value="1"/>
</dbReference>
<dbReference type="InterPro" id="IPR036397">
    <property type="entry name" value="RNaseH_sf"/>
</dbReference>
<keyword evidence="3" id="KW-1185">Reference proteome</keyword>
<gene>
    <name evidence="2" type="ORF">LIER_22548</name>
</gene>
<dbReference type="InterPro" id="IPR012337">
    <property type="entry name" value="RNaseH-like_sf"/>
</dbReference>
<dbReference type="PANTHER" id="PTHR48475:SF1">
    <property type="entry name" value="RNASE H TYPE-1 DOMAIN-CONTAINING PROTEIN"/>
    <property type="match status" value="1"/>
</dbReference>
<evidence type="ECO:0000313" key="2">
    <source>
        <dbReference type="EMBL" id="GAA0167668.1"/>
    </source>
</evidence>
<dbReference type="GO" id="GO:0004523">
    <property type="term" value="F:RNA-DNA hybrid ribonuclease activity"/>
    <property type="evidence" value="ECO:0007669"/>
    <property type="project" value="InterPro"/>
</dbReference>
<accession>A0AAV3QXC1</accession>
<comment type="caution">
    <text evidence="2">The sequence shown here is derived from an EMBL/GenBank/DDBJ whole genome shotgun (WGS) entry which is preliminary data.</text>
</comment>
<sequence length="195" mass="22006">MDVEHRVQLIALFREFVDVFTWLPSDMPGDDETWIIQVDGASNKGRKGVGVLLHVPDGVHISYLLKLEFEAMNNVAEYDALIAGLRLALSMAAKKVVVQSGSHVVVNQVNDKCATIAEYLVMYSDRDGTLPTDKNEARHLKHETTTYALVAGELFRRSYYSETLARCIEEPMIAYVIRKRHPIQPLLWYGSSSTH</sequence>
<name>A0AAV3QXC1_LITER</name>